<keyword evidence="1" id="KW-0472">Membrane</keyword>
<proteinExistence type="predicted"/>
<gene>
    <name evidence="2" type="ORF">AB8O55_09900</name>
</gene>
<dbReference type="EMBL" id="JBGEHV010000013">
    <property type="protein sequence ID" value="MEY8039708.1"/>
    <property type="molecule type" value="Genomic_DNA"/>
</dbReference>
<evidence type="ECO:0000313" key="2">
    <source>
        <dbReference type="EMBL" id="MEY8039708.1"/>
    </source>
</evidence>
<feature type="transmembrane region" description="Helical" evidence="1">
    <location>
        <begin position="57"/>
        <end position="79"/>
    </location>
</feature>
<evidence type="ECO:0008006" key="4">
    <source>
        <dbReference type="Google" id="ProtNLM"/>
    </source>
</evidence>
<accession>A0ABV4CGT5</accession>
<keyword evidence="1" id="KW-0812">Transmembrane</keyword>
<keyword evidence="3" id="KW-1185">Reference proteome</keyword>
<reference evidence="2 3" key="1">
    <citation type="submission" date="2024-08" db="EMBL/GenBank/DDBJ databases">
        <title>Genome mining of Saccharopolyspora cebuensis PGLac3 from Nigerian medicinal plant.</title>
        <authorList>
            <person name="Ezeobiora C.E."/>
            <person name="Igbokwe N.H."/>
            <person name="Amin D.H."/>
            <person name="Mendie U.E."/>
        </authorList>
    </citation>
    <scope>NUCLEOTIDE SEQUENCE [LARGE SCALE GENOMIC DNA]</scope>
    <source>
        <strain evidence="2 3">PGLac3</strain>
    </source>
</reference>
<organism evidence="2 3">
    <name type="scientific">Saccharopolyspora cebuensis</name>
    <dbReference type="NCBI Taxonomy" id="418759"/>
    <lineage>
        <taxon>Bacteria</taxon>
        <taxon>Bacillati</taxon>
        <taxon>Actinomycetota</taxon>
        <taxon>Actinomycetes</taxon>
        <taxon>Pseudonocardiales</taxon>
        <taxon>Pseudonocardiaceae</taxon>
        <taxon>Saccharopolyspora</taxon>
    </lineage>
</organism>
<sequence>MTTRPNPQTGEPRPPKAPVFSVWGELERNSAKKARYPAAPEGRGPVLEWYQGTPSGYLLGGVFASIIIFALVCLMDWGFDWMRTWWLWIFVVIPIPMWALMGRQYGISAGADWLAVKKGHVDLYELTEVTVEGASGGLSWTIELTDKKGTEMSVDAAKVQANQQLWDLVYNGIQHSVHHGSAKTNKRALDKLRLRP</sequence>
<dbReference type="Proteomes" id="UP001564626">
    <property type="component" value="Unassembled WGS sequence"/>
</dbReference>
<feature type="transmembrane region" description="Helical" evidence="1">
    <location>
        <begin position="85"/>
        <end position="101"/>
    </location>
</feature>
<evidence type="ECO:0000256" key="1">
    <source>
        <dbReference type="SAM" id="Phobius"/>
    </source>
</evidence>
<evidence type="ECO:0000313" key="3">
    <source>
        <dbReference type="Proteomes" id="UP001564626"/>
    </source>
</evidence>
<protein>
    <recommendedName>
        <fullName evidence="4">PH domain-containing protein</fullName>
    </recommendedName>
</protein>
<dbReference type="RefSeq" id="WP_345358257.1">
    <property type="nucleotide sequence ID" value="NZ_BAABII010000003.1"/>
</dbReference>
<name>A0ABV4CGT5_9PSEU</name>
<comment type="caution">
    <text evidence="2">The sequence shown here is derived from an EMBL/GenBank/DDBJ whole genome shotgun (WGS) entry which is preliminary data.</text>
</comment>
<keyword evidence="1" id="KW-1133">Transmembrane helix</keyword>